<evidence type="ECO:0000313" key="4">
    <source>
        <dbReference type="Proteomes" id="UP000249577"/>
    </source>
</evidence>
<organism evidence="3 4">
    <name type="scientific">Ancylobacter novellus</name>
    <name type="common">Thiobacillus novellus</name>
    <dbReference type="NCBI Taxonomy" id="921"/>
    <lineage>
        <taxon>Bacteria</taxon>
        <taxon>Pseudomonadati</taxon>
        <taxon>Pseudomonadota</taxon>
        <taxon>Alphaproteobacteria</taxon>
        <taxon>Hyphomicrobiales</taxon>
        <taxon>Xanthobacteraceae</taxon>
        <taxon>Ancylobacter</taxon>
    </lineage>
</organism>
<accession>A0A2W5KBW0</accession>
<comment type="similarity">
    <text evidence="1">Belongs to the thioesterase family.</text>
</comment>
<evidence type="ECO:0000313" key="3">
    <source>
        <dbReference type="EMBL" id="PZQ13134.1"/>
    </source>
</evidence>
<proteinExistence type="inferred from homology"/>
<reference evidence="3 4" key="1">
    <citation type="submission" date="2017-08" db="EMBL/GenBank/DDBJ databases">
        <title>Infants hospitalized years apart are colonized by the same room-sourced microbial strains.</title>
        <authorList>
            <person name="Brooks B."/>
            <person name="Olm M.R."/>
            <person name="Firek B.A."/>
            <person name="Baker R."/>
            <person name="Thomas B.C."/>
            <person name="Morowitz M.J."/>
            <person name="Banfield J.F."/>
        </authorList>
    </citation>
    <scope>NUCLEOTIDE SEQUENCE [LARGE SCALE GENOMIC DNA]</scope>
    <source>
        <strain evidence="3">S2_005_003_R2_43</strain>
    </source>
</reference>
<dbReference type="Gene3D" id="3.40.50.1820">
    <property type="entry name" value="alpha/beta hydrolase"/>
    <property type="match status" value="1"/>
</dbReference>
<name>A0A2W5KBW0_ANCNO</name>
<evidence type="ECO:0000259" key="2">
    <source>
        <dbReference type="Pfam" id="PF00975"/>
    </source>
</evidence>
<dbReference type="AlphaFoldDB" id="A0A2W5KBW0"/>
<dbReference type="EMBL" id="QFPN01000008">
    <property type="protein sequence ID" value="PZQ13134.1"/>
    <property type="molecule type" value="Genomic_DNA"/>
</dbReference>
<sequence length="236" mass="24912">MRLFCLPHSGATAQGYLRWTKALPSWIEVRPVETPGRGARAGEAPRTDLVGLAQDLAAELEPQLGSAYALFGHSVGAIVAFELAHALIARGAPAPSRLFASASAAPALRDDRARAEPMSDEALLGELRRLGGTPEEALAEPELMALVLPALRADFLMSGFYARRPRAPLPCPITALGGAQDDVAPQAIAAWEAETSAGFAMRLFEGGHFFIHEREREALDLVVAGLSAAADARVAA</sequence>
<protein>
    <submittedName>
        <fullName evidence="3">Thioesterase</fullName>
    </submittedName>
</protein>
<gene>
    <name evidence="3" type="ORF">DI565_14690</name>
</gene>
<dbReference type="PANTHER" id="PTHR11487:SF0">
    <property type="entry name" value="S-ACYL FATTY ACID SYNTHASE THIOESTERASE, MEDIUM CHAIN"/>
    <property type="match status" value="1"/>
</dbReference>
<dbReference type="GO" id="GO:0008610">
    <property type="term" value="P:lipid biosynthetic process"/>
    <property type="evidence" value="ECO:0007669"/>
    <property type="project" value="TreeGrafter"/>
</dbReference>
<dbReference type="Proteomes" id="UP000249577">
    <property type="component" value="Unassembled WGS sequence"/>
</dbReference>
<dbReference type="InterPro" id="IPR001031">
    <property type="entry name" value="Thioesterase"/>
</dbReference>
<dbReference type="InterPro" id="IPR029058">
    <property type="entry name" value="AB_hydrolase_fold"/>
</dbReference>
<dbReference type="InterPro" id="IPR012223">
    <property type="entry name" value="TEII"/>
</dbReference>
<dbReference type="PANTHER" id="PTHR11487">
    <property type="entry name" value="THIOESTERASE"/>
    <property type="match status" value="1"/>
</dbReference>
<evidence type="ECO:0000256" key="1">
    <source>
        <dbReference type="ARBA" id="ARBA00007169"/>
    </source>
</evidence>
<dbReference type="Pfam" id="PF00975">
    <property type="entry name" value="Thioesterase"/>
    <property type="match status" value="1"/>
</dbReference>
<dbReference type="SUPFAM" id="SSF53474">
    <property type="entry name" value="alpha/beta-Hydrolases"/>
    <property type="match status" value="1"/>
</dbReference>
<comment type="caution">
    <text evidence="3">The sequence shown here is derived from an EMBL/GenBank/DDBJ whole genome shotgun (WGS) entry which is preliminary data.</text>
</comment>
<feature type="domain" description="Thioesterase" evidence="2">
    <location>
        <begin position="2"/>
        <end position="216"/>
    </location>
</feature>